<dbReference type="RefSeq" id="WP_166248074.1">
    <property type="nucleotide sequence ID" value="NZ_CP049616.1"/>
</dbReference>
<sequence>MKKIILVLLTILIVVSCSKSDDGTDAGQTEATIVGKWYLVQKGSYENPIVYDYEAMEQDCLESGYFYQEPLFVIFTKEGDYAEGGGCAGSNDNRSYSLDGNTISYFNKPSGTFDISAEITELTSDGLIIEFYGGSYHEEYERP</sequence>
<evidence type="ECO:0000313" key="2">
    <source>
        <dbReference type="EMBL" id="QII44538.1"/>
    </source>
</evidence>
<dbReference type="PROSITE" id="PS51257">
    <property type="entry name" value="PROKAR_LIPOPROTEIN"/>
    <property type="match status" value="1"/>
</dbReference>
<dbReference type="KEGG" id="mut:GVT53_07560"/>
<dbReference type="EMBL" id="CP049616">
    <property type="protein sequence ID" value="QII44538.1"/>
    <property type="molecule type" value="Genomic_DNA"/>
</dbReference>
<keyword evidence="1" id="KW-0732">Signal</keyword>
<gene>
    <name evidence="2" type="ORF">GVT53_07560</name>
</gene>
<keyword evidence="3" id="KW-1185">Reference proteome</keyword>
<reference evidence="2 3" key="1">
    <citation type="submission" date="2020-02" db="EMBL/GenBank/DDBJ databases">
        <title>Complete genome of Muricauda sp. 501str8.</title>
        <authorList>
            <person name="Dong B."/>
            <person name="Zhu S."/>
            <person name="Yang J."/>
            <person name="Chen J."/>
        </authorList>
    </citation>
    <scope>NUCLEOTIDE SEQUENCE [LARGE SCALE GENOMIC DNA]</scope>
    <source>
        <strain evidence="2 3">501str8</strain>
    </source>
</reference>
<protein>
    <recommendedName>
        <fullName evidence="4">Lipocalin-like domain-containing protein</fullName>
    </recommendedName>
</protein>
<proteinExistence type="predicted"/>
<evidence type="ECO:0000256" key="1">
    <source>
        <dbReference type="SAM" id="SignalP"/>
    </source>
</evidence>
<name>A0A6G7J1Q4_9FLAO</name>
<organism evidence="2 3">
    <name type="scientific">Flagellimonas oceani</name>
    <dbReference type="NCBI Taxonomy" id="2698672"/>
    <lineage>
        <taxon>Bacteria</taxon>
        <taxon>Pseudomonadati</taxon>
        <taxon>Bacteroidota</taxon>
        <taxon>Flavobacteriia</taxon>
        <taxon>Flavobacteriales</taxon>
        <taxon>Flavobacteriaceae</taxon>
        <taxon>Flagellimonas</taxon>
    </lineage>
</organism>
<feature type="chain" id="PRO_5026281657" description="Lipocalin-like domain-containing protein" evidence="1">
    <location>
        <begin position="21"/>
        <end position="143"/>
    </location>
</feature>
<accession>A0A6G7J1Q4</accession>
<dbReference type="AlphaFoldDB" id="A0A6G7J1Q4"/>
<evidence type="ECO:0008006" key="4">
    <source>
        <dbReference type="Google" id="ProtNLM"/>
    </source>
</evidence>
<dbReference type="Proteomes" id="UP000502928">
    <property type="component" value="Chromosome"/>
</dbReference>
<evidence type="ECO:0000313" key="3">
    <source>
        <dbReference type="Proteomes" id="UP000502928"/>
    </source>
</evidence>
<feature type="signal peptide" evidence="1">
    <location>
        <begin position="1"/>
        <end position="20"/>
    </location>
</feature>